<comment type="caution">
    <text evidence="2">The sequence shown here is derived from an EMBL/GenBank/DDBJ whole genome shotgun (WGS) entry which is preliminary data.</text>
</comment>
<name>A0ABP1PZV8_9HEXA</name>
<evidence type="ECO:0000313" key="3">
    <source>
        <dbReference type="Proteomes" id="UP001642540"/>
    </source>
</evidence>
<dbReference type="EMBL" id="CAXLJM020000013">
    <property type="protein sequence ID" value="CAL8079419.1"/>
    <property type="molecule type" value="Genomic_DNA"/>
</dbReference>
<dbReference type="Proteomes" id="UP001642540">
    <property type="component" value="Unassembled WGS sequence"/>
</dbReference>
<keyword evidence="1" id="KW-0175">Coiled coil</keyword>
<protein>
    <submittedName>
        <fullName evidence="2">Uncharacterized protein</fullName>
    </submittedName>
</protein>
<evidence type="ECO:0000256" key="1">
    <source>
        <dbReference type="SAM" id="Coils"/>
    </source>
</evidence>
<reference evidence="2 3" key="1">
    <citation type="submission" date="2024-08" db="EMBL/GenBank/DDBJ databases">
        <authorList>
            <person name="Cucini C."/>
            <person name="Frati F."/>
        </authorList>
    </citation>
    <scope>NUCLEOTIDE SEQUENCE [LARGE SCALE GENOMIC DNA]</scope>
</reference>
<keyword evidence="3" id="KW-1185">Reference proteome</keyword>
<evidence type="ECO:0000313" key="2">
    <source>
        <dbReference type="EMBL" id="CAL8079419.1"/>
    </source>
</evidence>
<proteinExistence type="predicted"/>
<feature type="coiled-coil region" evidence="1">
    <location>
        <begin position="81"/>
        <end position="111"/>
    </location>
</feature>
<organism evidence="2 3">
    <name type="scientific">Orchesella dallaii</name>
    <dbReference type="NCBI Taxonomy" id="48710"/>
    <lineage>
        <taxon>Eukaryota</taxon>
        <taxon>Metazoa</taxon>
        <taxon>Ecdysozoa</taxon>
        <taxon>Arthropoda</taxon>
        <taxon>Hexapoda</taxon>
        <taxon>Collembola</taxon>
        <taxon>Entomobryomorpha</taxon>
        <taxon>Entomobryoidea</taxon>
        <taxon>Orchesellidae</taxon>
        <taxon>Orchesellinae</taxon>
        <taxon>Orchesella</taxon>
    </lineage>
</organism>
<accession>A0ABP1PZV8</accession>
<sequence>MEAKGESATKNIRKLKMRPVYKTGGIPYRRGSRWWHQENSFLLDQRKRLKSLLGIRKNVPMGKMLEQVRKIIQKNNGELGKNDLMMKINLINDLLEELEEVKESNRNLMLHNAELAHSIPQLKAAQNFYYEKYFFRCMDLGLEPEQLSDVESDENEG</sequence>
<gene>
    <name evidence="2" type="ORF">ODALV1_LOCUS4357</name>
</gene>